<gene>
    <name evidence="1" type="ORF">EXN66_Car007854</name>
</gene>
<evidence type="ECO:0000313" key="2">
    <source>
        <dbReference type="Proteomes" id="UP000503349"/>
    </source>
</evidence>
<dbReference type="AlphaFoldDB" id="A0A6G1PQC0"/>
<protein>
    <submittedName>
        <fullName evidence="1">Uncharacterized protein</fullName>
    </submittedName>
</protein>
<evidence type="ECO:0000313" key="1">
    <source>
        <dbReference type="EMBL" id="KAF3692178.1"/>
    </source>
</evidence>
<dbReference type="Proteomes" id="UP000503349">
    <property type="component" value="Chromosome 7"/>
</dbReference>
<dbReference type="EMBL" id="CM015718">
    <property type="protein sequence ID" value="KAF3692178.1"/>
    <property type="molecule type" value="Genomic_DNA"/>
</dbReference>
<organism evidence="1 2">
    <name type="scientific">Channa argus</name>
    <name type="common">Northern snakehead</name>
    <name type="synonym">Ophicephalus argus</name>
    <dbReference type="NCBI Taxonomy" id="215402"/>
    <lineage>
        <taxon>Eukaryota</taxon>
        <taxon>Metazoa</taxon>
        <taxon>Chordata</taxon>
        <taxon>Craniata</taxon>
        <taxon>Vertebrata</taxon>
        <taxon>Euteleostomi</taxon>
        <taxon>Actinopterygii</taxon>
        <taxon>Neopterygii</taxon>
        <taxon>Teleostei</taxon>
        <taxon>Neoteleostei</taxon>
        <taxon>Acanthomorphata</taxon>
        <taxon>Anabantaria</taxon>
        <taxon>Anabantiformes</taxon>
        <taxon>Channoidei</taxon>
        <taxon>Channidae</taxon>
        <taxon>Channa</taxon>
    </lineage>
</organism>
<name>A0A6G1PQC0_CHAAH</name>
<reference evidence="2" key="2">
    <citation type="submission" date="2019-02" db="EMBL/GenBank/DDBJ databases">
        <title>Opniocepnalus argus Var Kimnra genome.</title>
        <authorList>
            <person name="Zhou C."/>
            <person name="Xiao S."/>
        </authorList>
    </citation>
    <scope>NUCLEOTIDE SEQUENCE [LARGE SCALE GENOMIC DNA]</scope>
</reference>
<accession>A0A6G1PQC0</accession>
<sequence length="115" mass="13250">MRQQQWHFTGSLVKKQLLLTLQWFEGGLPSLKKRNKTYGTVSPKTHTIETQSASNCFSFTHSYSQITHTHRWRSLGSNHQPGLDGRLQYLLCHSRPSISTPRWQRLTDSSNLPTA</sequence>
<proteinExistence type="predicted"/>
<keyword evidence="2" id="KW-1185">Reference proteome</keyword>
<reference evidence="1 2" key="1">
    <citation type="submission" date="2019-02" db="EMBL/GenBank/DDBJ databases">
        <title>Opniocepnalus argus genome.</title>
        <authorList>
            <person name="Zhou C."/>
            <person name="Xiao S."/>
        </authorList>
    </citation>
    <scope>NUCLEOTIDE SEQUENCE [LARGE SCALE GENOMIC DNA]</scope>
    <source>
        <strain evidence="1">OARG1902GOOAL</strain>
        <tissue evidence="1">Muscle</tissue>
    </source>
</reference>